<evidence type="ECO:0000313" key="8">
    <source>
        <dbReference type="Proteomes" id="UP000305451"/>
    </source>
</evidence>
<dbReference type="InterPro" id="IPR036388">
    <property type="entry name" value="WH-like_DNA-bd_sf"/>
</dbReference>
<dbReference type="Gene3D" id="1.10.10.10">
    <property type="entry name" value="Winged helix-like DNA-binding domain superfamily/Winged helix DNA-binding domain"/>
    <property type="match status" value="1"/>
</dbReference>
<dbReference type="GO" id="GO:0016987">
    <property type="term" value="F:sigma factor activity"/>
    <property type="evidence" value="ECO:0007669"/>
    <property type="project" value="UniProtKB-KW"/>
</dbReference>
<dbReference type="GO" id="GO:0006352">
    <property type="term" value="P:DNA-templated transcription initiation"/>
    <property type="evidence" value="ECO:0007669"/>
    <property type="project" value="InterPro"/>
</dbReference>
<dbReference type="InterPro" id="IPR013249">
    <property type="entry name" value="RNA_pol_sigma70_r4_t2"/>
</dbReference>
<sequence>MPGRSPPAILDTSVTLAPFGKEGEVGVSVDDWFVLEVLPLEAALERYLRRNWRSVDEIADLRQEVYARVYRAAQTRLPEHTRALVFATARNLIVDHVRRERVVSIETVMDIDALPVFTEAETDSAFTSRSELRALQSELDKMPARTRDIVILRKIYGYSQSETANQLGVSEPTVERHVGRGMRQLADALGRVLNPGRKTTTSRSRKEQGS</sequence>
<gene>
    <name evidence="7" type="ORF">E5162_02670</name>
</gene>
<dbReference type="Gene3D" id="1.10.1740.10">
    <property type="match status" value="1"/>
</dbReference>
<dbReference type="GO" id="GO:0003677">
    <property type="term" value="F:DNA binding"/>
    <property type="evidence" value="ECO:0007669"/>
    <property type="project" value="InterPro"/>
</dbReference>
<evidence type="ECO:0000259" key="6">
    <source>
        <dbReference type="Pfam" id="PF08281"/>
    </source>
</evidence>
<evidence type="ECO:0000256" key="3">
    <source>
        <dbReference type="ARBA" id="ARBA00023082"/>
    </source>
</evidence>
<name>A0A4S2HDS2_9PROT</name>
<evidence type="ECO:0000256" key="1">
    <source>
        <dbReference type="ARBA" id="ARBA00010641"/>
    </source>
</evidence>
<evidence type="ECO:0000256" key="4">
    <source>
        <dbReference type="ARBA" id="ARBA00023163"/>
    </source>
</evidence>
<dbReference type="NCBIfam" id="TIGR02937">
    <property type="entry name" value="sigma70-ECF"/>
    <property type="match status" value="1"/>
</dbReference>
<comment type="caution">
    <text evidence="7">The sequence shown here is derived from an EMBL/GenBank/DDBJ whole genome shotgun (WGS) entry which is preliminary data.</text>
</comment>
<keyword evidence="8" id="KW-1185">Reference proteome</keyword>
<dbReference type="EMBL" id="SRXV01000001">
    <property type="protein sequence ID" value="TGY94197.1"/>
    <property type="molecule type" value="Genomic_DNA"/>
</dbReference>
<comment type="similarity">
    <text evidence="1">Belongs to the sigma-70 factor family. ECF subfamily.</text>
</comment>
<dbReference type="SUPFAM" id="SSF88659">
    <property type="entry name" value="Sigma3 and sigma4 domains of RNA polymerase sigma factors"/>
    <property type="match status" value="1"/>
</dbReference>
<dbReference type="InterPro" id="IPR007627">
    <property type="entry name" value="RNA_pol_sigma70_r2"/>
</dbReference>
<evidence type="ECO:0000313" key="7">
    <source>
        <dbReference type="EMBL" id="TGY94197.1"/>
    </source>
</evidence>
<dbReference type="InterPro" id="IPR039425">
    <property type="entry name" value="RNA_pol_sigma-70-like"/>
</dbReference>
<dbReference type="InterPro" id="IPR014284">
    <property type="entry name" value="RNA_pol_sigma-70_dom"/>
</dbReference>
<reference evidence="7 8" key="1">
    <citation type="journal article" date="2013" name="Int. J. Syst. Evol. Microbiol.">
        <title>Marinicauda pacifica gen. nov., sp. nov., a prosthecate alphaproteobacterium of the family Hyphomonadaceae isolated from deep seawater.</title>
        <authorList>
            <person name="Zhang X.Y."/>
            <person name="Li G.W."/>
            <person name="Wang C.S."/>
            <person name="Zhang Y.J."/>
            <person name="Xu X.W."/>
            <person name="Li H."/>
            <person name="Liu A."/>
            <person name="Liu C."/>
            <person name="Xie B.B."/>
            <person name="Qin Q.L."/>
            <person name="Xu Z."/>
            <person name="Chen X.L."/>
            <person name="Zhou B.C."/>
            <person name="Zhang Y.Z."/>
        </authorList>
    </citation>
    <scope>NUCLEOTIDE SEQUENCE [LARGE SCALE GENOMIC DNA]</scope>
    <source>
        <strain evidence="7 8">P-1 km-3</strain>
    </source>
</reference>
<dbReference type="InterPro" id="IPR013324">
    <property type="entry name" value="RNA_pol_sigma_r3/r4-like"/>
</dbReference>
<dbReference type="InterPro" id="IPR013325">
    <property type="entry name" value="RNA_pol_sigma_r2"/>
</dbReference>
<dbReference type="PANTHER" id="PTHR43133:SF63">
    <property type="entry name" value="RNA POLYMERASE SIGMA FACTOR FECI-RELATED"/>
    <property type="match status" value="1"/>
</dbReference>
<dbReference type="SUPFAM" id="SSF88946">
    <property type="entry name" value="Sigma2 domain of RNA polymerase sigma factors"/>
    <property type="match status" value="1"/>
</dbReference>
<keyword evidence="4" id="KW-0804">Transcription</keyword>
<dbReference type="AlphaFoldDB" id="A0A4S2HDS2"/>
<keyword evidence="2" id="KW-0805">Transcription regulation</keyword>
<feature type="domain" description="RNA polymerase sigma factor 70 region 4 type 2" evidence="6">
    <location>
        <begin position="133"/>
        <end position="185"/>
    </location>
</feature>
<dbReference type="Pfam" id="PF08281">
    <property type="entry name" value="Sigma70_r4_2"/>
    <property type="match status" value="1"/>
</dbReference>
<dbReference type="Pfam" id="PF04542">
    <property type="entry name" value="Sigma70_r2"/>
    <property type="match status" value="1"/>
</dbReference>
<protein>
    <submittedName>
        <fullName evidence="7">RNA polymerase sigma factor</fullName>
    </submittedName>
</protein>
<proteinExistence type="inferred from homology"/>
<dbReference type="Proteomes" id="UP000305451">
    <property type="component" value="Unassembled WGS sequence"/>
</dbReference>
<dbReference type="PANTHER" id="PTHR43133">
    <property type="entry name" value="RNA POLYMERASE ECF-TYPE SIGMA FACTO"/>
    <property type="match status" value="1"/>
</dbReference>
<evidence type="ECO:0000256" key="2">
    <source>
        <dbReference type="ARBA" id="ARBA00023015"/>
    </source>
</evidence>
<dbReference type="CDD" id="cd06171">
    <property type="entry name" value="Sigma70_r4"/>
    <property type="match status" value="1"/>
</dbReference>
<keyword evidence="3" id="KW-0731">Sigma factor</keyword>
<feature type="domain" description="RNA polymerase sigma-70 region 2" evidence="5">
    <location>
        <begin position="44"/>
        <end position="101"/>
    </location>
</feature>
<evidence type="ECO:0000259" key="5">
    <source>
        <dbReference type="Pfam" id="PF04542"/>
    </source>
</evidence>
<organism evidence="7 8">
    <name type="scientific">Marinicauda pacifica</name>
    <dbReference type="NCBI Taxonomy" id="1133559"/>
    <lineage>
        <taxon>Bacteria</taxon>
        <taxon>Pseudomonadati</taxon>
        <taxon>Pseudomonadota</taxon>
        <taxon>Alphaproteobacteria</taxon>
        <taxon>Maricaulales</taxon>
        <taxon>Maricaulaceae</taxon>
        <taxon>Marinicauda</taxon>
    </lineage>
</organism>
<accession>A0A4S2HDS2</accession>